<feature type="region of interest" description="Disordered" evidence="1">
    <location>
        <begin position="66"/>
        <end position="117"/>
    </location>
</feature>
<name>A0AAD7FD48_9AGAR</name>
<dbReference type="Proteomes" id="UP001221142">
    <property type="component" value="Unassembled WGS sequence"/>
</dbReference>
<organism evidence="2 3">
    <name type="scientific">Roridomyces roridus</name>
    <dbReference type="NCBI Taxonomy" id="1738132"/>
    <lineage>
        <taxon>Eukaryota</taxon>
        <taxon>Fungi</taxon>
        <taxon>Dikarya</taxon>
        <taxon>Basidiomycota</taxon>
        <taxon>Agaricomycotina</taxon>
        <taxon>Agaricomycetes</taxon>
        <taxon>Agaricomycetidae</taxon>
        <taxon>Agaricales</taxon>
        <taxon>Marasmiineae</taxon>
        <taxon>Mycenaceae</taxon>
        <taxon>Roridomyces</taxon>
    </lineage>
</organism>
<protein>
    <submittedName>
        <fullName evidence="2">Uncharacterized protein</fullName>
    </submittedName>
</protein>
<accession>A0AAD7FD48</accession>
<dbReference type="AlphaFoldDB" id="A0AAD7FD48"/>
<evidence type="ECO:0000313" key="3">
    <source>
        <dbReference type="Proteomes" id="UP001221142"/>
    </source>
</evidence>
<keyword evidence="3" id="KW-1185">Reference proteome</keyword>
<feature type="compositionally biased region" description="Low complexity" evidence="1">
    <location>
        <begin position="100"/>
        <end position="117"/>
    </location>
</feature>
<sequence>MSSATYSPATSTRMCTLNGAAALPVFAGKMPTADVATKTTVMSSAALDAKLLSVRLHSLHHARQEPVSTLLVEDEEDPSDTESDTDSEHSSAFTSYSTESLTSAGSSPPSSPAAKSAPLALATAPSLLYRAPRRRTIPSSVFKLSAALAHLPRKPNFPPVAKTTSTTYLYQGGVTRVMTGGVMLGSL</sequence>
<evidence type="ECO:0000256" key="1">
    <source>
        <dbReference type="SAM" id="MobiDB-lite"/>
    </source>
</evidence>
<reference evidence="2" key="1">
    <citation type="submission" date="2023-03" db="EMBL/GenBank/DDBJ databases">
        <title>Massive genome expansion in bonnet fungi (Mycena s.s.) driven by repeated elements and novel gene families across ecological guilds.</title>
        <authorList>
            <consortium name="Lawrence Berkeley National Laboratory"/>
            <person name="Harder C.B."/>
            <person name="Miyauchi S."/>
            <person name="Viragh M."/>
            <person name="Kuo A."/>
            <person name="Thoen E."/>
            <person name="Andreopoulos B."/>
            <person name="Lu D."/>
            <person name="Skrede I."/>
            <person name="Drula E."/>
            <person name="Henrissat B."/>
            <person name="Morin E."/>
            <person name="Kohler A."/>
            <person name="Barry K."/>
            <person name="LaButti K."/>
            <person name="Morin E."/>
            <person name="Salamov A."/>
            <person name="Lipzen A."/>
            <person name="Mereny Z."/>
            <person name="Hegedus B."/>
            <person name="Baldrian P."/>
            <person name="Stursova M."/>
            <person name="Weitz H."/>
            <person name="Taylor A."/>
            <person name="Grigoriev I.V."/>
            <person name="Nagy L.G."/>
            <person name="Martin F."/>
            <person name="Kauserud H."/>
        </authorList>
    </citation>
    <scope>NUCLEOTIDE SEQUENCE</scope>
    <source>
        <strain evidence="2">9284</strain>
    </source>
</reference>
<feature type="compositionally biased region" description="Acidic residues" evidence="1">
    <location>
        <begin position="72"/>
        <end position="85"/>
    </location>
</feature>
<evidence type="ECO:0000313" key="2">
    <source>
        <dbReference type="EMBL" id="KAJ7613117.1"/>
    </source>
</evidence>
<proteinExistence type="predicted"/>
<dbReference type="EMBL" id="JARKIF010000029">
    <property type="protein sequence ID" value="KAJ7613117.1"/>
    <property type="molecule type" value="Genomic_DNA"/>
</dbReference>
<comment type="caution">
    <text evidence="2">The sequence shown here is derived from an EMBL/GenBank/DDBJ whole genome shotgun (WGS) entry which is preliminary data.</text>
</comment>
<gene>
    <name evidence="2" type="ORF">FB45DRAFT_938977</name>
</gene>